<dbReference type="PROSITE" id="PS50181">
    <property type="entry name" value="FBOX"/>
    <property type="match status" value="1"/>
</dbReference>
<evidence type="ECO:0000259" key="1">
    <source>
        <dbReference type="PROSITE" id="PS50181"/>
    </source>
</evidence>
<evidence type="ECO:0000313" key="2">
    <source>
        <dbReference type="EMBL" id="CCD74524.1"/>
    </source>
</evidence>
<dbReference type="CDD" id="cd22160">
    <property type="entry name" value="F-box_AtFBL13-like"/>
    <property type="match status" value="1"/>
</dbReference>
<name>I0J3G4_ARAHH</name>
<dbReference type="InterPro" id="IPR001810">
    <property type="entry name" value="F-box_dom"/>
</dbReference>
<dbReference type="InterPro" id="IPR055411">
    <property type="entry name" value="LRR_FXL15/At3g58940/PEG3-like"/>
</dbReference>
<dbReference type="Pfam" id="PF00646">
    <property type="entry name" value="F-box"/>
    <property type="match status" value="1"/>
</dbReference>
<protein>
    <submittedName>
        <fullName evidence="2">F-box family protein</fullName>
    </submittedName>
</protein>
<dbReference type="Gene3D" id="1.20.1280.50">
    <property type="match status" value="1"/>
</dbReference>
<proteinExistence type="predicted"/>
<dbReference type="AlphaFoldDB" id="I0J3G4"/>
<dbReference type="InterPro" id="IPR036047">
    <property type="entry name" value="F-box-like_dom_sf"/>
</dbReference>
<dbReference type="Pfam" id="PF08387">
    <property type="entry name" value="FBD"/>
    <property type="match status" value="1"/>
</dbReference>
<dbReference type="Pfam" id="PF24758">
    <property type="entry name" value="LRR_At5g56370"/>
    <property type="match status" value="1"/>
</dbReference>
<feature type="domain" description="F-box" evidence="1">
    <location>
        <begin position="143"/>
        <end position="193"/>
    </location>
</feature>
<accession>I0J3G4</accession>
<dbReference type="InterPro" id="IPR006566">
    <property type="entry name" value="FBD"/>
</dbReference>
<dbReference type="SMART" id="SM00256">
    <property type="entry name" value="FBOX"/>
    <property type="match status" value="1"/>
</dbReference>
<dbReference type="SUPFAM" id="SSF52047">
    <property type="entry name" value="RNI-like"/>
    <property type="match status" value="1"/>
</dbReference>
<dbReference type="PANTHER" id="PTHR31900:SF33">
    <property type="entry name" value="PROTEIN WITH RNI-LIKE_FBD-LIKE DOMAIN"/>
    <property type="match status" value="1"/>
</dbReference>
<dbReference type="PANTHER" id="PTHR31900">
    <property type="entry name" value="F-BOX/RNI SUPERFAMILY PROTEIN-RELATED"/>
    <property type="match status" value="1"/>
</dbReference>
<sequence>MVKTSLNTSLSKRKCIKTIGSGKVRLSDSSMVRTSLNTSLSNRKCIKKKGSGKDRLSDSSMVRTSLSTSLSNSKCIQTKGSGKDRLSNSSMVRTSLNTSLSKRKCTKTKGSGEDRLRDYPMVRTSLNTSLHKRKFIKTKVSGKDWLSDLPEYLLCQILSKLPTKDSVRTSVLSPRWRNLWSHVSALDLGFHDFKDDLDKEEFIDSFMKSHKELDFKLKSFKLVYDVNEHFHDEFVWRLNKVVKRGVCELTVLNMVDVDEALVRMPLSLYSCATLVSLTLYCVVFDHPESKSVSLPCVKSMYLEGVKFDGDSVLETLISSCPVLEDLTVITHPDDYLEVVRVRSQSLKSFRLESQLLECDDPDVGFECDDDPDVEIDAPYLEYMSIRDYQLRSFIIHNIGPSAEVNIDVVFDFEYDDPVEITKIHNFLIAISTFHKVTISARTLEVIHSYSEVEPLPPFSNLSRLDASLVESSWKVLPAFLGCCMNLHSLVVELGHLPEIEEIKLSPVPQCVLSSINSLQLKTPSTPSKMKLATYFWKNCTALKKMHLSGR</sequence>
<dbReference type="InterPro" id="IPR050232">
    <property type="entry name" value="FBL13/AtMIF1-like"/>
</dbReference>
<organism evidence="2">
    <name type="scientific">Arabidopsis halleri subsp. halleri</name>
    <name type="common">Arabis halleri</name>
    <dbReference type="NCBI Taxonomy" id="81971"/>
    <lineage>
        <taxon>Eukaryota</taxon>
        <taxon>Viridiplantae</taxon>
        <taxon>Streptophyta</taxon>
        <taxon>Embryophyta</taxon>
        <taxon>Tracheophyta</taxon>
        <taxon>Spermatophyta</taxon>
        <taxon>Magnoliopsida</taxon>
        <taxon>eudicotyledons</taxon>
        <taxon>Gunneridae</taxon>
        <taxon>Pentapetalae</taxon>
        <taxon>rosids</taxon>
        <taxon>malvids</taxon>
        <taxon>Brassicales</taxon>
        <taxon>Brassicaceae</taxon>
        <taxon>Camelineae</taxon>
        <taxon>Arabidopsis</taxon>
    </lineage>
</organism>
<dbReference type="InterPro" id="IPR053781">
    <property type="entry name" value="F-box_AtFBL13-like"/>
</dbReference>
<dbReference type="EMBL" id="HE601751">
    <property type="protein sequence ID" value="CCD74524.1"/>
    <property type="molecule type" value="Genomic_DNA"/>
</dbReference>
<dbReference type="SUPFAM" id="SSF81383">
    <property type="entry name" value="F-box domain"/>
    <property type="match status" value="1"/>
</dbReference>
<reference evidence="2" key="1">
    <citation type="journal article" date="2013" name="New Phytol.">
        <title>Plant Defensin type 1 (PDF1): protein promiscuity and expression variation within the Arabidopsis genus shed light on zinc tolerance acquisition in Arabidopsis halleri.</title>
        <authorList>
            <person name="Shahzad Z."/>
            <person name="Ranwez V."/>
            <person name="Fizames C."/>
            <person name="Marques L."/>
            <person name="Le Martret B."/>
            <person name="Alassimone J."/>
            <person name="Gode C."/>
            <person name="Lacombe E."/>
            <person name="Castillo T."/>
            <person name="Saumitou-Laprade P."/>
            <person name="Berthomieu P."/>
            <person name="Gosti F."/>
        </authorList>
    </citation>
    <scope>NUCLEOTIDE SEQUENCE</scope>
    <source>
        <tissue evidence="2">Leaves</tissue>
    </source>
</reference>